<feature type="domain" description="SnoaL-like" evidence="1">
    <location>
        <begin position="29"/>
        <end position="152"/>
    </location>
</feature>
<dbReference type="Proteomes" id="UP001305815">
    <property type="component" value="Chromosome"/>
</dbReference>
<dbReference type="Pfam" id="PF13577">
    <property type="entry name" value="SnoaL_4"/>
    <property type="match status" value="1"/>
</dbReference>
<dbReference type="Gene3D" id="3.10.450.50">
    <property type="match status" value="1"/>
</dbReference>
<dbReference type="RefSeq" id="WP_230106424.1">
    <property type="nucleotide sequence ID" value="NZ_AP024845.1"/>
</dbReference>
<dbReference type="InterPro" id="IPR032710">
    <property type="entry name" value="NTF2-like_dom_sf"/>
</dbReference>
<accession>A0ABM8I8S8</accession>
<gene>
    <name evidence="2" type="ORF">Lac1_14290</name>
</gene>
<reference evidence="3" key="1">
    <citation type="journal article" date="2023" name="Int. J. Syst. Evol. Microbiol.">
        <title>Claveliimonas bilis gen. nov., sp. nov., deoxycholic acid-producing bacteria isolated from human faeces, and reclassification of Sellimonas monacensis Zenner et al. 2021 as Claveliimonas monacensis comb. nov.</title>
        <authorList>
            <person name="Hisatomi A."/>
            <person name="Kastawa N.W.E.P.G."/>
            <person name="Song I."/>
            <person name="Ohkuma M."/>
            <person name="Fukiya S."/>
            <person name="Sakamoto M."/>
        </authorList>
    </citation>
    <scope>NUCLEOTIDE SEQUENCE [LARGE SCALE GENOMIC DNA]</scope>
    <source>
        <strain evidence="3">12BBH14</strain>
    </source>
</reference>
<sequence length="184" mass="22309">MKVIKQDMTIKKMVVEVMKHARSQSYTPQQLCERQKIIDAQFFYYWAMDMKKEEYICDLFTEDFTYRCYVENKTAPKDQAMRSKYVNRNMMTMHMSHNPLIWLISDTEARGIFLYEDNNTYRESKQTAEGFSVYCDDFRKCEDGIWRISTMRIGYRKMEGELEDYDVPEGWTPKSWEEWRCGQE</sequence>
<protein>
    <recommendedName>
        <fullName evidence="1">SnoaL-like domain-containing protein</fullName>
    </recommendedName>
</protein>
<organism evidence="2 3">
    <name type="scientific">Claveliimonas bilis</name>
    <dbReference type="NCBI Taxonomy" id="3028070"/>
    <lineage>
        <taxon>Bacteria</taxon>
        <taxon>Bacillati</taxon>
        <taxon>Bacillota</taxon>
        <taxon>Clostridia</taxon>
        <taxon>Lachnospirales</taxon>
        <taxon>Lachnospiraceae</taxon>
        <taxon>Claveliimonas</taxon>
    </lineage>
</organism>
<name>A0ABM8I8S8_9FIRM</name>
<dbReference type="EMBL" id="AP027742">
    <property type="protein sequence ID" value="BDZ77246.1"/>
    <property type="molecule type" value="Genomic_DNA"/>
</dbReference>
<dbReference type="SUPFAM" id="SSF54427">
    <property type="entry name" value="NTF2-like"/>
    <property type="match status" value="1"/>
</dbReference>
<keyword evidence="3" id="KW-1185">Reference proteome</keyword>
<evidence type="ECO:0000313" key="3">
    <source>
        <dbReference type="Proteomes" id="UP001305815"/>
    </source>
</evidence>
<evidence type="ECO:0000259" key="1">
    <source>
        <dbReference type="Pfam" id="PF13577"/>
    </source>
</evidence>
<proteinExistence type="predicted"/>
<dbReference type="InterPro" id="IPR037401">
    <property type="entry name" value="SnoaL-like"/>
</dbReference>
<evidence type="ECO:0000313" key="2">
    <source>
        <dbReference type="EMBL" id="BDZ77246.1"/>
    </source>
</evidence>